<evidence type="ECO:0000313" key="1">
    <source>
        <dbReference type="EMBL" id="SEG71829.1"/>
    </source>
</evidence>
<keyword evidence="2" id="KW-1185">Reference proteome</keyword>
<sequence>MNNFTLTNQQRKYFGIEPIQPSWDKAILEDKFQSTILYFEGNVIKRQILSTDKYYKELQFDEQTNDRKILLPKTSKGKEQKLTNSTLDKRKPIGNYVEVSAGYLTCGNIDSQRTFYSSRWDQEQQTSKSCEDLLLEFIENSNANHLKEINIFSIEKRKNIKYKTGDYFRFKISRNEYGFGRILLDINKIRKQKLIDSKNGLFYLMGPPLLVQIFAYRSLDSNIEIEFLDKQPKLPSDYIMDNRIFYGEYEIIGHRNLKDDEFDFPISYGKKIDFGSDDVFLQWGLIHLELPMKAFSKYLHIEGESFSSNPYGYYSIGYDPSYANFEIDNCLKNNGILKFSEVNHYKAKYDLRNPNNRKVKYELFKVFGLDPHKTYIENSELTSTPLPNTIIEKIK</sequence>
<name>A0A1H6CFM4_9SPHI</name>
<dbReference type="EMBL" id="FNUT01000015">
    <property type="protein sequence ID" value="SEG71829.1"/>
    <property type="molecule type" value="Genomic_DNA"/>
</dbReference>
<evidence type="ECO:0000313" key="2">
    <source>
        <dbReference type="Proteomes" id="UP000236731"/>
    </source>
</evidence>
<accession>A0A1H6CFM4</accession>
<dbReference type="Proteomes" id="UP000236731">
    <property type="component" value="Unassembled WGS sequence"/>
</dbReference>
<proteinExistence type="predicted"/>
<dbReference type="OrthoDB" id="1814150at2"/>
<organism evidence="1 2">
    <name type="scientific">Sphingobacterium lactis</name>
    <dbReference type="NCBI Taxonomy" id="797291"/>
    <lineage>
        <taxon>Bacteria</taxon>
        <taxon>Pseudomonadati</taxon>
        <taxon>Bacteroidota</taxon>
        <taxon>Sphingobacteriia</taxon>
        <taxon>Sphingobacteriales</taxon>
        <taxon>Sphingobacteriaceae</taxon>
        <taxon>Sphingobacterium</taxon>
    </lineage>
</organism>
<dbReference type="Pfam" id="PF15428">
    <property type="entry name" value="Imm26"/>
    <property type="match status" value="1"/>
</dbReference>
<dbReference type="AlphaFoldDB" id="A0A1H6CFM4"/>
<protein>
    <submittedName>
        <fullName evidence="1">Immunity protein 26</fullName>
    </submittedName>
</protein>
<dbReference type="RefSeq" id="WP_103907753.1">
    <property type="nucleotide sequence ID" value="NZ_CP049246.1"/>
</dbReference>
<dbReference type="InterPro" id="IPR029278">
    <property type="entry name" value="Imm26"/>
</dbReference>
<gene>
    <name evidence="1" type="ORF">SAMN05421877_11551</name>
</gene>
<reference evidence="2" key="1">
    <citation type="submission" date="2016-10" db="EMBL/GenBank/DDBJ databases">
        <authorList>
            <person name="Varghese N."/>
            <person name="Submissions S."/>
        </authorList>
    </citation>
    <scope>NUCLEOTIDE SEQUENCE [LARGE SCALE GENOMIC DNA]</scope>
    <source>
        <strain evidence="2">DSM 22361</strain>
    </source>
</reference>